<proteinExistence type="predicted"/>
<reference evidence="1 2" key="1">
    <citation type="submission" date="2019-01" db="EMBL/GenBank/DDBJ databases">
        <title>Comparative genomic analysis identifies haemin-independent Haemophilus haemolyticus: a formal re-classification of Haemophilus intermedius.</title>
        <authorList>
            <person name="Harris T.M."/>
            <person name="Price E.P."/>
            <person name="Sarovich D.S."/>
            <person name="Norskov-Lauritsen N."/>
            <person name="Beissbarth J."/>
            <person name="Chang A.B."/>
            <person name="Smith-Vaughan H.C."/>
        </authorList>
    </citation>
    <scope>NUCLEOTIDE SEQUENCE [LARGE SCALE GENOMIC DNA]</scope>
    <source>
        <strain evidence="1 2">60982 B Hi-1</strain>
    </source>
</reference>
<sequence>MQEINFDWIRGDDETETLIFTDEDNAPVDFTDCHFDCDIVPVNKGERIRLSSTSGSISVKNNEVTLIISHDKTEQVDWVQAKWDLQQTNGQGLVKTLCGGKITLRKDITYDVSQR</sequence>
<accession>A0A502LL96</accession>
<comment type="caution">
    <text evidence="1">The sequence shown here is derived from an EMBL/GenBank/DDBJ whole genome shotgun (WGS) entry which is preliminary data.</text>
</comment>
<evidence type="ECO:0000313" key="2">
    <source>
        <dbReference type="Proteomes" id="UP000316282"/>
    </source>
</evidence>
<name>A0A502LL96_HAEHA</name>
<evidence type="ECO:0000313" key="1">
    <source>
        <dbReference type="EMBL" id="TPH22881.1"/>
    </source>
</evidence>
<dbReference type="Proteomes" id="UP000316282">
    <property type="component" value="Unassembled WGS sequence"/>
</dbReference>
<dbReference type="RefSeq" id="WP_140526974.1">
    <property type="nucleotide sequence ID" value="NZ_SDPD01000002.1"/>
</dbReference>
<dbReference type="EMBL" id="SDPD01000002">
    <property type="protein sequence ID" value="TPH22881.1"/>
    <property type="molecule type" value="Genomic_DNA"/>
</dbReference>
<protein>
    <submittedName>
        <fullName evidence="1">Uncharacterized protein</fullName>
    </submittedName>
</protein>
<organism evidence="1 2">
    <name type="scientific">Haemophilus haemolyticus</name>
    <dbReference type="NCBI Taxonomy" id="726"/>
    <lineage>
        <taxon>Bacteria</taxon>
        <taxon>Pseudomonadati</taxon>
        <taxon>Pseudomonadota</taxon>
        <taxon>Gammaproteobacteria</taxon>
        <taxon>Pasteurellales</taxon>
        <taxon>Pasteurellaceae</taxon>
        <taxon>Haemophilus</taxon>
    </lineage>
</organism>
<dbReference type="AlphaFoldDB" id="A0A502LL96"/>
<gene>
    <name evidence="1" type="ORF">EUX52_02365</name>
</gene>